<dbReference type="GO" id="GO:0004371">
    <property type="term" value="F:glycerone kinase activity"/>
    <property type="evidence" value="ECO:0007669"/>
    <property type="project" value="InterPro"/>
</dbReference>
<dbReference type="Gene3D" id="3.30.1180.20">
    <property type="entry name" value="Dihydroxyacetone kinase, domain 2"/>
    <property type="match status" value="1"/>
</dbReference>
<reference evidence="2 3" key="1">
    <citation type="submission" date="2012-07" db="EMBL/GenBank/DDBJ databases">
        <title>The Genome Sequence of Fusobacterium ulcerans 12_1B.</title>
        <authorList>
            <consortium name="The Broad Institute Genome Sequencing Platform"/>
            <person name="Earl A."/>
            <person name="Ward D."/>
            <person name="Feldgarden M."/>
            <person name="Gevers D."/>
            <person name="Strauss J."/>
            <person name="Ambrose C.E."/>
            <person name="Allen-Vercoe E."/>
            <person name="Walker B."/>
            <person name="Young S.K."/>
            <person name="Zeng Q."/>
            <person name="Gargeya S."/>
            <person name="Fitzgerald M."/>
            <person name="Haas B."/>
            <person name="Abouelleil A."/>
            <person name="Alvarado L."/>
            <person name="Arachchi H.M."/>
            <person name="Berlin A.M."/>
            <person name="Chapman S.B."/>
            <person name="Goldberg J."/>
            <person name="Griggs A."/>
            <person name="Gujja S."/>
            <person name="Hansen M."/>
            <person name="Howarth C."/>
            <person name="Imamovic A."/>
            <person name="Larimer J."/>
            <person name="McCowen C."/>
            <person name="Montmayeur A."/>
            <person name="Murphy C."/>
            <person name="Neiman D."/>
            <person name="Pearson M."/>
            <person name="Priest M."/>
            <person name="Roberts A."/>
            <person name="Saif S."/>
            <person name="Shea T."/>
            <person name="Sisk P."/>
            <person name="Sykes S."/>
            <person name="Wortman J."/>
            <person name="Nusbaum C."/>
            <person name="Birren B."/>
        </authorList>
    </citation>
    <scope>NUCLEOTIDE SEQUENCE [LARGE SCALE GENOMIC DNA]</scope>
    <source>
        <strain evidence="2 3">12_1B</strain>
    </source>
</reference>
<dbReference type="Pfam" id="PF02733">
    <property type="entry name" value="Dak1"/>
    <property type="match status" value="1"/>
</dbReference>
<evidence type="ECO:0000313" key="2">
    <source>
        <dbReference type="EMBL" id="EHO85126.1"/>
    </source>
</evidence>
<organism evidence="2 3">
    <name type="scientific">Fusobacterium ulcerans 12-1B</name>
    <dbReference type="NCBI Taxonomy" id="457404"/>
    <lineage>
        <taxon>Bacteria</taxon>
        <taxon>Fusobacteriati</taxon>
        <taxon>Fusobacteriota</taxon>
        <taxon>Fusobacteriia</taxon>
        <taxon>Fusobacteriales</taxon>
        <taxon>Fusobacteriaceae</taxon>
        <taxon>Fusobacterium</taxon>
    </lineage>
</organism>
<dbReference type="GO" id="GO:0005829">
    <property type="term" value="C:cytosol"/>
    <property type="evidence" value="ECO:0007669"/>
    <property type="project" value="TreeGrafter"/>
</dbReference>
<protein>
    <recommendedName>
        <fullName evidence="1">DhaK domain-containing protein</fullName>
    </recommendedName>
</protein>
<dbReference type="PROSITE" id="PS51481">
    <property type="entry name" value="DHAK"/>
    <property type="match status" value="1"/>
</dbReference>
<gene>
    <name evidence="2" type="ORF">HMPREF0402_00050</name>
</gene>
<evidence type="ECO:0000259" key="1">
    <source>
        <dbReference type="PROSITE" id="PS51481"/>
    </source>
</evidence>
<dbReference type="InterPro" id="IPR004006">
    <property type="entry name" value="DhaK_dom"/>
</dbReference>
<dbReference type="EMBL" id="AGWJ02000007">
    <property type="protein sequence ID" value="EHO85126.1"/>
    <property type="molecule type" value="Genomic_DNA"/>
</dbReference>
<dbReference type="PANTHER" id="PTHR28629:SF4">
    <property type="entry name" value="TRIOKINASE_FMN CYCLASE"/>
    <property type="match status" value="1"/>
</dbReference>
<evidence type="ECO:0000313" key="3">
    <source>
        <dbReference type="Proteomes" id="UP000003233"/>
    </source>
</evidence>
<keyword evidence="3" id="KW-1185">Reference proteome</keyword>
<proteinExistence type="predicted"/>
<dbReference type="RefSeq" id="WP_008695318.1">
    <property type="nucleotide sequence ID" value="NZ_KE161007.1"/>
</dbReference>
<dbReference type="PATRIC" id="fig|457404.5.peg.1175"/>
<dbReference type="SUPFAM" id="SSF82549">
    <property type="entry name" value="DAK1/DegV-like"/>
    <property type="match status" value="1"/>
</dbReference>
<dbReference type="Proteomes" id="UP000003233">
    <property type="component" value="Unassembled WGS sequence"/>
</dbReference>
<dbReference type="Gene3D" id="3.40.50.10440">
    <property type="entry name" value="Dihydroxyacetone kinase, domain 1"/>
    <property type="match status" value="1"/>
</dbReference>
<sequence>MKMKKFINDPSNLTQELLEGLALSNQNIIELTEGTRLVVNKKLKDADRVTIVTLGGTGHEPAISGFVGEGMVDISVPGDIFAAPGPQPCFEAIKMADKGKGVLFVVLNHAGDMLTANLTMKMVKKAGLNVVKVVTQDDVANAPRENADDRRGLVGCVPLYKIAGAAAAEGKSLEEVAAIAQKFADNMATIAVAAKGATHPSTGGVIAELGEDDMEIGMGQHGEGGGGRMPLKTADETAQIMLDALLKDLDIKTGEKLLVVINGTGATTLMEQLIVFRKCYNYLTEKGIEVVANAVGELLTVQEQAGFQMMVARMDDELVHYWNQPCNTPYFKK</sequence>
<dbReference type="InterPro" id="IPR050861">
    <property type="entry name" value="Dihydroxyacetone_Kinase"/>
</dbReference>
<dbReference type="PANTHER" id="PTHR28629">
    <property type="entry name" value="TRIOKINASE/FMN CYCLASE"/>
    <property type="match status" value="1"/>
</dbReference>
<feature type="domain" description="DhaK" evidence="1">
    <location>
        <begin position="9"/>
        <end position="331"/>
    </location>
</feature>
<dbReference type="HOGENOM" id="CLU_017054_0_0_0"/>
<dbReference type="GO" id="GO:0019563">
    <property type="term" value="P:glycerol catabolic process"/>
    <property type="evidence" value="ECO:0007669"/>
    <property type="project" value="TreeGrafter"/>
</dbReference>
<comment type="caution">
    <text evidence="2">The sequence shown here is derived from an EMBL/GenBank/DDBJ whole genome shotgun (WGS) entry which is preliminary data.</text>
</comment>
<dbReference type="BioCyc" id="FSP457404-HMP:GTSQ-51-MONOMER"/>
<dbReference type="FunFam" id="3.40.50.10440:FF:000001">
    <property type="entry name" value="Dihydroxyacetone kinase, DhaK subunit"/>
    <property type="match status" value="1"/>
</dbReference>
<name>H1PNQ7_9FUSO</name>
<dbReference type="AlphaFoldDB" id="H1PNQ7"/>
<accession>H1PNQ7</accession>